<organism evidence="1 2">
    <name type="scientific">Saccharopolyspora karakumensis</name>
    <dbReference type="NCBI Taxonomy" id="2530386"/>
    <lineage>
        <taxon>Bacteria</taxon>
        <taxon>Bacillati</taxon>
        <taxon>Actinomycetota</taxon>
        <taxon>Actinomycetes</taxon>
        <taxon>Pseudonocardiales</taxon>
        <taxon>Pseudonocardiaceae</taxon>
        <taxon>Saccharopolyspora</taxon>
    </lineage>
</organism>
<dbReference type="Proteomes" id="UP000294723">
    <property type="component" value="Unassembled WGS sequence"/>
</dbReference>
<name>A0A4V2YY64_9PSEU</name>
<protein>
    <submittedName>
        <fullName evidence="1">Uncharacterized protein</fullName>
    </submittedName>
</protein>
<reference evidence="1 2" key="1">
    <citation type="submission" date="2019-03" db="EMBL/GenBank/DDBJ databases">
        <title>Draft genome sequences of novel Actinobacteria.</title>
        <authorList>
            <person name="Sahin N."/>
            <person name="Ay H."/>
            <person name="Saygin H."/>
        </authorList>
    </citation>
    <scope>NUCLEOTIDE SEQUENCE [LARGE SCALE GENOMIC DNA]</scope>
    <source>
        <strain evidence="1 2">5K548</strain>
    </source>
</reference>
<sequence length="62" mass="6909">MEVTQVEEPKAVFVDGRRWLVCPVAGPDCFRVVADLGRIAVDAVEFHAENHHLGRRCSCCGR</sequence>
<comment type="caution">
    <text evidence="1">The sequence shown here is derived from an EMBL/GenBank/DDBJ whole genome shotgun (WGS) entry which is preliminary data.</text>
</comment>
<proteinExistence type="predicted"/>
<dbReference type="RefSeq" id="WP_132681223.1">
    <property type="nucleotide sequence ID" value="NZ_SMLA01000004.1"/>
</dbReference>
<gene>
    <name evidence="1" type="ORF">E1202_04335</name>
</gene>
<dbReference type="EMBL" id="SMLA01000004">
    <property type="protein sequence ID" value="TDD91967.1"/>
    <property type="molecule type" value="Genomic_DNA"/>
</dbReference>
<dbReference type="AlphaFoldDB" id="A0A4V2YY64"/>
<evidence type="ECO:0000313" key="2">
    <source>
        <dbReference type="Proteomes" id="UP000294723"/>
    </source>
</evidence>
<evidence type="ECO:0000313" key="1">
    <source>
        <dbReference type="EMBL" id="TDD91967.1"/>
    </source>
</evidence>
<keyword evidence="2" id="KW-1185">Reference proteome</keyword>
<accession>A0A4V2YY64</accession>